<keyword evidence="1" id="KW-1133">Transmembrane helix</keyword>
<evidence type="ECO:0000313" key="2">
    <source>
        <dbReference type="EMBL" id="PWJ42230.1"/>
    </source>
</evidence>
<reference evidence="2 3" key="1">
    <citation type="submission" date="2018-03" db="EMBL/GenBank/DDBJ databases">
        <title>Genomic Encyclopedia of Archaeal and Bacterial Type Strains, Phase II (KMG-II): from individual species to whole genera.</title>
        <authorList>
            <person name="Goeker M."/>
        </authorList>
    </citation>
    <scope>NUCLEOTIDE SEQUENCE [LARGE SCALE GENOMIC DNA]</scope>
    <source>
        <strain evidence="2 3">DSM 28229</strain>
    </source>
</reference>
<gene>
    <name evidence="2" type="ORF">BC781_103482</name>
</gene>
<protein>
    <submittedName>
        <fullName evidence="2">Uncharacterized protein</fullName>
    </submittedName>
</protein>
<comment type="caution">
    <text evidence="2">The sequence shown here is derived from an EMBL/GenBank/DDBJ whole genome shotgun (WGS) entry which is preliminary data.</text>
</comment>
<keyword evidence="1" id="KW-0812">Transmembrane</keyword>
<dbReference type="AlphaFoldDB" id="A0A315ZA70"/>
<keyword evidence="1" id="KW-0472">Membrane</keyword>
<evidence type="ECO:0000256" key="1">
    <source>
        <dbReference type="SAM" id="Phobius"/>
    </source>
</evidence>
<proteinExistence type="predicted"/>
<name>A0A315ZA70_SEDFL</name>
<organism evidence="2 3">
    <name type="scientific">Sediminitomix flava</name>
    <dbReference type="NCBI Taxonomy" id="379075"/>
    <lineage>
        <taxon>Bacteria</taxon>
        <taxon>Pseudomonadati</taxon>
        <taxon>Bacteroidota</taxon>
        <taxon>Cytophagia</taxon>
        <taxon>Cytophagales</taxon>
        <taxon>Flammeovirgaceae</taxon>
        <taxon>Sediminitomix</taxon>
    </lineage>
</organism>
<evidence type="ECO:0000313" key="3">
    <source>
        <dbReference type="Proteomes" id="UP000245535"/>
    </source>
</evidence>
<accession>A0A315ZA70</accession>
<dbReference type="EMBL" id="QGDO01000003">
    <property type="protein sequence ID" value="PWJ42230.1"/>
    <property type="molecule type" value="Genomic_DNA"/>
</dbReference>
<feature type="transmembrane region" description="Helical" evidence="1">
    <location>
        <begin position="27"/>
        <end position="48"/>
    </location>
</feature>
<sequence length="53" mass="6141">MTDKVSSNPQAKSLYDMKKPRLNNVKHGFLVFVSYLPLVLVYMAIQILEEYHA</sequence>
<dbReference type="Proteomes" id="UP000245535">
    <property type="component" value="Unassembled WGS sequence"/>
</dbReference>
<keyword evidence="3" id="KW-1185">Reference proteome</keyword>